<reference evidence="2" key="1">
    <citation type="journal article" date="2019" name="Int. J. Syst. Evol. Microbiol.">
        <title>The Global Catalogue of Microorganisms (GCM) 10K type strain sequencing project: providing services to taxonomists for standard genome sequencing and annotation.</title>
        <authorList>
            <consortium name="The Broad Institute Genomics Platform"/>
            <consortium name="The Broad Institute Genome Sequencing Center for Infectious Disease"/>
            <person name="Wu L."/>
            <person name="Ma J."/>
        </authorList>
    </citation>
    <scope>NUCLEOTIDE SEQUENCE [LARGE SCALE GENOMIC DNA]</scope>
    <source>
        <strain evidence="2">JCM 4087</strain>
    </source>
</reference>
<evidence type="ECO:0000313" key="1">
    <source>
        <dbReference type="EMBL" id="MFC5863513.1"/>
    </source>
</evidence>
<dbReference type="Proteomes" id="UP001596091">
    <property type="component" value="Unassembled WGS sequence"/>
</dbReference>
<sequence>MTTVTRDVLPESERHYWAFALEMTEGDRVLLFTHHFPFALVRVSGPYNYIHSRAPELGVWFRHFRKVDDVHYYGDFVKNARIWENLVMTATITPLRDVNSGSYQVIERWLSALSEAPTGESE</sequence>
<organism evidence="1 2">
    <name type="scientific">Acidicapsa dinghuensis</name>
    <dbReference type="NCBI Taxonomy" id="2218256"/>
    <lineage>
        <taxon>Bacteria</taxon>
        <taxon>Pseudomonadati</taxon>
        <taxon>Acidobacteriota</taxon>
        <taxon>Terriglobia</taxon>
        <taxon>Terriglobales</taxon>
        <taxon>Acidobacteriaceae</taxon>
        <taxon>Acidicapsa</taxon>
    </lineage>
</organism>
<accession>A0ABW1EJD6</accession>
<name>A0ABW1EJD6_9BACT</name>
<proteinExistence type="predicted"/>
<keyword evidence="2" id="KW-1185">Reference proteome</keyword>
<evidence type="ECO:0000313" key="2">
    <source>
        <dbReference type="Proteomes" id="UP001596091"/>
    </source>
</evidence>
<dbReference type="EMBL" id="JBHSPH010000005">
    <property type="protein sequence ID" value="MFC5863513.1"/>
    <property type="molecule type" value="Genomic_DNA"/>
</dbReference>
<protein>
    <submittedName>
        <fullName evidence="1">Uncharacterized protein</fullName>
    </submittedName>
</protein>
<gene>
    <name evidence="1" type="ORF">ACFPT7_14500</name>
</gene>
<comment type="caution">
    <text evidence="1">The sequence shown here is derived from an EMBL/GenBank/DDBJ whole genome shotgun (WGS) entry which is preliminary data.</text>
</comment>
<dbReference type="RefSeq" id="WP_263340350.1">
    <property type="nucleotide sequence ID" value="NZ_JAGSYH010000005.1"/>
</dbReference>